<dbReference type="Pfam" id="PF12867">
    <property type="entry name" value="DinB_2"/>
    <property type="match status" value="1"/>
</dbReference>
<protein>
    <submittedName>
        <fullName evidence="2">DinB family protein</fullName>
    </submittedName>
</protein>
<dbReference type="Gene3D" id="1.20.120.450">
    <property type="entry name" value="dinb family like domain"/>
    <property type="match status" value="1"/>
</dbReference>
<name>A0ABS0L2P0_9BACT</name>
<evidence type="ECO:0000259" key="1">
    <source>
        <dbReference type="Pfam" id="PF12867"/>
    </source>
</evidence>
<dbReference type="SUPFAM" id="SSF109854">
    <property type="entry name" value="DinB/YfiT-like putative metalloenzymes"/>
    <property type="match status" value="1"/>
</dbReference>
<gene>
    <name evidence="2" type="ORF">I5L79_12345</name>
</gene>
<keyword evidence="3" id="KW-1185">Reference proteome</keyword>
<comment type="caution">
    <text evidence="2">The sequence shown here is derived from an EMBL/GenBank/DDBJ whole genome shotgun (WGS) entry which is preliminary data.</text>
</comment>
<proteinExistence type="predicted"/>
<reference evidence="2 3" key="1">
    <citation type="submission" date="2020-11" db="EMBL/GenBank/DDBJ databases">
        <title>Hymenobacter sp.</title>
        <authorList>
            <person name="Kim M.K."/>
        </authorList>
    </citation>
    <scope>NUCLEOTIDE SEQUENCE [LARGE SCALE GENOMIC DNA]</scope>
    <source>
        <strain evidence="2 3">BT594</strain>
    </source>
</reference>
<dbReference type="Proteomes" id="UP000601099">
    <property type="component" value="Unassembled WGS sequence"/>
</dbReference>
<evidence type="ECO:0000313" key="2">
    <source>
        <dbReference type="EMBL" id="MBG8554343.1"/>
    </source>
</evidence>
<sequence>MFPNPTSFPATTQEAIRRLREMVNLLNAHFLDFSPAELTSALGPGKWSRKQVLGHLLDSAVNNHRRFVLCQTEPEPHRMVAYQQDEWVRLGVYQQAPAAELLSFWTLYNEQLMRMIAQIPADALQNQVLFENGYTVTLGWLIDDYAMHLEHHVRQILQQEPA</sequence>
<dbReference type="InterPro" id="IPR034660">
    <property type="entry name" value="DinB/YfiT-like"/>
</dbReference>
<dbReference type="RefSeq" id="WP_196955360.1">
    <property type="nucleotide sequence ID" value="NZ_JADWYK010000006.1"/>
</dbReference>
<evidence type="ECO:0000313" key="3">
    <source>
        <dbReference type="Proteomes" id="UP000601099"/>
    </source>
</evidence>
<dbReference type="InterPro" id="IPR024775">
    <property type="entry name" value="DinB-like"/>
</dbReference>
<dbReference type="EMBL" id="JADWYK010000006">
    <property type="protein sequence ID" value="MBG8554343.1"/>
    <property type="molecule type" value="Genomic_DNA"/>
</dbReference>
<organism evidence="2 3">
    <name type="scientific">Hymenobacter guriensis</name>
    <dbReference type="NCBI Taxonomy" id="2793065"/>
    <lineage>
        <taxon>Bacteria</taxon>
        <taxon>Pseudomonadati</taxon>
        <taxon>Bacteroidota</taxon>
        <taxon>Cytophagia</taxon>
        <taxon>Cytophagales</taxon>
        <taxon>Hymenobacteraceae</taxon>
        <taxon>Hymenobacter</taxon>
    </lineage>
</organism>
<accession>A0ABS0L2P0</accession>
<feature type="domain" description="DinB-like" evidence="1">
    <location>
        <begin position="19"/>
        <end position="156"/>
    </location>
</feature>